<dbReference type="Proteomes" id="UP000255335">
    <property type="component" value="Unassembled WGS sequence"/>
</dbReference>
<proteinExistence type="predicted"/>
<reference evidence="1 2" key="1">
    <citation type="submission" date="2018-06" db="EMBL/GenBank/DDBJ databases">
        <authorList>
            <consortium name="Pathogen Informatics"/>
            <person name="Doyle S."/>
        </authorList>
    </citation>
    <scope>NUCLEOTIDE SEQUENCE [LARGE SCALE GENOMIC DNA]</scope>
    <source>
        <strain evidence="1 2">NCTC12221</strain>
    </source>
</reference>
<organism evidence="1 2">
    <name type="scientific">Helicobacter cinaedi</name>
    <dbReference type="NCBI Taxonomy" id="213"/>
    <lineage>
        <taxon>Bacteria</taxon>
        <taxon>Pseudomonadati</taxon>
        <taxon>Campylobacterota</taxon>
        <taxon>Epsilonproteobacteria</taxon>
        <taxon>Campylobacterales</taxon>
        <taxon>Helicobacteraceae</taxon>
        <taxon>Helicobacter</taxon>
    </lineage>
</organism>
<sequence>MKDTKTALFFNAWHSDLKKSGVKTKKLGEITLSIREKQAIAYNQIRTAHISARKSLINGK</sequence>
<gene>
    <name evidence="1" type="ORF">NCTC12221_01420</name>
</gene>
<accession>A0A377JV86</accession>
<evidence type="ECO:0000313" key="1">
    <source>
        <dbReference type="EMBL" id="STP13347.1"/>
    </source>
</evidence>
<name>A0A377JV86_9HELI</name>
<dbReference type="EMBL" id="UGHZ01000002">
    <property type="protein sequence ID" value="STP13347.1"/>
    <property type="molecule type" value="Genomic_DNA"/>
</dbReference>
<dbReference type="RefSeq" id="WP_104743950.1">
    <property type="nucleotide sequence ID" value="NZ_FZMJ01000034.1"/>
</dbReference>
<evidence type="ECO:0000313" key="2">
    <source>
        <dbReference type="Proteomes" id="UP000255335"/>
    </source>
</evidence>
<dbReference type="AlphaFoldDB" id="A0A377JV86"/>
<protein>
    <submittedName>
        <fullName evidence="1">Uncharacterized protein</fullName>
    </submittedName>
</protein>